<organism evidence="5 6">
    <name type="scientific">Neobacillus piezotolerans</name>
    <dbReference type="NCBI Taxonomy" id="2259171"/>
    <lineage>
        <taxon>Bacteria</taxon>
        <taxon>Bacillati</taxon>
        <taxon>Bacillota</taxon>
        <taxon>Bacilli</taxon>
        <taxon>Bacillales</taxon>
        <taxon>Bacillaceae</taxon>
        <taxon>Neobacillus</taxon>
    </lineage>
</organism>
<keyword evidence="6" id="KW-1185">Reference proteome</keyword>
<reference evidence="5 6" key="1">
    <citation type="submission" date="2018-07" db="EMBL/GenBank/DDBJ databases">
        <title>Bacillus sp. YLB-04 draft genome sequence.</title>
        <authorList>
            <person name="Yu L."/>
            <person name="Tang X."/>
        </authorList>
    </citation>
    <scope>NUCLEOTIDE SEQUENCE [LARGE SCALE GENOMIC DNA]</scope>
    <source>
        <strain evidence="5 6">YLB-04</strain>
    </source>
</reference>
<feature type="domain" description="Bacillithiol biosynthesis BshC N-terminal Rossmann-like" evidence="3">
    <location>
        <begin position="1"/>
        <end position="383"/>
    </location>
</feature>
<name>A0A3D8GVK8_9BACI</name>
<dbReference type="EMBL" id="QNQT01000001">
    <property type="protein sequence ID" value="RDU38477.1"/>
    <property type="molecule type" value="Genomic_DNA"/>
</dbReference>
<evidence type="ECO:0000259" key="3">
    <source>
        <dbReference type="Pfam" id="PF10079"/>
    </source>
</evidence>
<dbReference type="HAMAP" id="MF_01867">
    <property type="entry name" value="BshC"/>
    <property type="match status" value="1"/>
</dbReference>
<accession>A0A3D8GVK8</accession>
<dbReference type="RefSeq" id="WP_115450397.1">
    <property type="nucleotide sequence ID" value="NZ_QNQT01000001.1"/>
</dbReference>
<evidence type="ECO:0000259" key="4">
    <source>
        <dbReference type="Pfam" id="PF24850"/>
    </source>
</evidence>
<dbReference type="EC" id="6.-.-.-" evidence="2"/>
<dbReference type="AlphaFoldDB" id="A0A3D8GVK8"/>
<evidence type="ECO:0000256" key="1">
    <source>
        <dbReference type="ARBA" id="ARBA00022598"/>
    </source>
</evidence>
<comment type="function">
    <text evidence="2">Involved in bacillithiol (BSH) biosynthesis. May catalyze the last step of the pathway, the addition of cysteine to glucosamine malate (GlcN-Mal) to generate BSH.</text>
</comment>
<dbReference type="InterPro" id="IPR055399">
    <property type="entry name" value="CC_BshC"/>
</dbReference>
<evidence type="ECO:0000256" key="2">
    <source>
        <dbReference type="HAMAP-Rule" id="MF_01867"/>
    </source>
</evidence>
<dbReference type="InterPro" id="IPR055398">
    <property type="entry name" value="Rossmann-like_BshC"/>
</dbReference>
<dbReference type="NCBIfam" id="TIGR03998">
    <property type="entry name" value="thiol_BshC"/>
    <property type="match status" value="1"/>
</dbReference>
<dbReference type="Pfam" id="PF24850">
    <property type="entry name" value="CC_BshC"/>
    <property type="match status" value="1"/>
</dbReference>
<proteinExistence type="inferred from homology"/>
<evidence type="ECO:0000313" key="6">
    <source>
        <dbReference type="Proteomes" id="UP000257144"/>
    </source>
</evidence>
<dbReference type="OrthoDB" id="9765151at2"/>
<dbReference type="InterPro" id="IPR011199">
    <property type="entry name" value="Bacillithiol_biosynth_BshC"/>
</dbReference>
<comment type="caution">
    <text evidence="5">The sequence shown here is derived from an EMBL/GenBank/DDBJ whole genome shotgun (WGS) entry which is preliminary data.</text>
</comment>
<comment type="similarity">
    <text evidence="2">Belongs to the BshC family.</text>
</comment>
<keyword evidence="1 2" id="KW-0436">Ligase</keyword>
<dbReference type="PIRSF" id="PIRSF012535">
    <property type="entry name" value="UCP012535"/>
    <property type="match status" value="1"/>
</dbReference>
<dbReference type="Pfam" id="PF10079">
    <property type="entry name" value="Rossmann-like_BshC"/>
    <property type="match status" value="1"/>
</dbReference>
<sequence length="544" mass="61620">MEISDLSLPAVNRFASEYLEQSDAVRPFFHYTYNTPGVDRERLDDLASRDFPREKIAAHIESYMSRFGISAQTHETIEKLKRPDSAVVIGGQQAGILTGPLYTIHKVISIIRLAMLEEERLGVPVVPVFWIAGEDHDYHEVNHIYVPSGNSAEKWIFPQKTTGKKMVSDIEIDRGLCGEWVSKIFAHFGETGHTKELAGFIERSLEAFSSYSDFFAALVLHLFKDTGLLIVDSGNKELRQIESSRFEAIINSHAEISGALLRQQEAIRKQGFTNTIEASENSANLFYYDPTLEERILLEFDPEAERFTGKSGSVVFSKDELLLIAREKPFLLSNNVVTRPLMQEWLFPVLAFIGGPGEIAYWAELKQVFEHFSMKMPPIVPRLNITLLERAVEDDIQELGLDIADALIHGTGADEEKFLSSIKDEELDEAFEKARDAIVRQYEALVEKAAASVPSLLPIMKKNESIILSQVAFLEKKLEEALRLKHKAVLDKFARINLALRPDGSPQERVWNIVYYLNKYGPDFVSRLAALDYQFDGKHKVVRL</sequence>
<gene>
    <name evidence="2 5" type="primary">bshC</name>
    <name evidence="5" type="ORF">DRW41_02625</name>
</gene>
<feature type="domain" description="Bacillithiol biosynthesis BshC C-terminal coiled-coil" evidence="4">
    <location>
        <begin position="385"/>
        <end position="544"/>
    </location>
</feature>
<protein>
    <recommendedName>
        <fullName evidence="2">Putative cysteine ligase BshC</fullName>
        <ecNumber evidence="2">6.-.-.-</ecNumber>
    </recommendedName>
</protein>
<dbReference type="GO" id="GO:0016874">
    <property type="term" value="F:ligase activity"/>
    <property type="evidence" value="ECO:0007669"/>
    <property type="project" value="UniProtKB-UniRule"/>
</dbReference>
<evidence type="ECO:0000313" key="5">
    <source>
        <dbReference type="EMBL" id="RDU38477.1"/>
    </source>
</evidence>
<dbReference type="Proteomes" id="UP000257144">
    <property type="component" value="Unassembled WGS sequence"/>
</dbReference>